<dbReference type="GO" id="GO:0030032">
    <property type="term" value="P:lamellipodium assembly"/>
    <property type="evidence" value="ECO:0007669"/>
    <property type="project" value="TreeGrafter"/>
</dbReference>
<evidence type="ECO:0000313" key="8">
    <source>
        <dbReference type="Ensembl" id="ENSCLMP00005026586.1"/>
    </source>
</evidence>
<dbReference type="GO" id="GO:0007010">
    <property type="term" value="P:cytoskeleton organization"/>
    <property type="evidence" value="ECO:0007669"/>
    <property type="project" value="InterPro"/>
</dbReference>
<evidence type="ECO:0000256" key="5">
    <source>
        <dbReference type="ARBA" id="ARBA00023136"/>
    </source>
</evidence>
<dbReference type="Gene3D" id="1.10.950.10">
    <property type="entry name" value="Villin headpiece domain"/>
    <property type="match status" value="1"/>
</dbReference>
<accession>A0A8C2ZFC6</accession>
<dbReference type="GO" id="GO:0015629">
    <property type="term" value="C:actin cytoskeleton"/>
    <property type="evidence" value="ECO:0007669"/>
    <property type="project" value="TreeGrafter"/>
</dbReference>
<keyword evidence="4" id="KW-0677">Repeat</keyword>
<protein>
    <recommendedName>
        <fullName evidence="7">HP domain-containing protein</fullName>
    </recommendedName>
</protein>
<dbReference type="GO" id="GO:0051015">
    <property type="term" value="F:actin filament binding"/>
    <property type="evidence" value="ECO:0007669"/>
    <property type="project" value="TreeGrafter"/>
</dbReference>
<evidence type="ECO:0000256" key="1">
    <source>
        <dbReference type="ARBA" id="ARBA00004170"/>
    </source>
</evidence>
<dbReference type="InterPro" id="IPR003128">
    <property type="entry name" value="Villin_headpiece"/>
</dbReference>
<evidence type="ECO:0000256" key="2">
    <source>
        <dbReference type="ARBA" id="ARBA00004245"/>
    </source>
</evidence>
<evidence type="ECO:0000256" key="4">
    <source>
        <dbReference type="ARBA" id="ARBA00022737"/>
    </source>
</evidence>
<comment type="subcellular location">
    <subcellularLocation>
        <location evidence="2">Cytoplasm</location>
        <location evidence="2">Cytoskeleton</location>
    </subcellularLocation>
    <subcellularLocation>
        <location evidence="1">Membrane</location>
        <topology evidence="1">Peripheral membrane protein</topology>
    </subcellularLocation>
</comment>
<dbReference type="SUPFAM" id="SSF47050">
    <property type="entry name" value="VHP, Villin headpiece domain"/>
    <property type="match status" value="1"/>
</dbReference>
<dbReference type="Proteomes" id="UP000694565">
    <property type="component" value="Unplaced"/>
</dbReference>
<dbReference type="GO" id="GO:0016020">
    <property type="term" value="C:membrane"/>
    <property type="evidence" value="ECO:0007669"/>
    <property type="project" value="UniProtKB-SubCell"/>
</dbReference>
<evidence type="ECO:0000256" key="3">
    <source>
        <dbReference type="ARBA" id="ARBA00022490"/>
    </source>
</evidence>
<organism evidence="8 9">
    <name type="scientific">Cyclopterus lumpus</name>
    <name type="common">Lumpsucker</name>
    <dbReference type="NCBI Taxonomy" id="8103"/>
    <lineage>
        <taxon>Eukaryota</taxon>
        <taxon>Metazoa</taxon>
        <taxon>Chordata</taxon>
        <taxon>Craniata</taxon>
        <taxon>Vertebrata</taxon>
        <taxon>Euteleostomi</taxon>
        <taxon>Actinopterygii</taxon>
        <taxon>Neopterygii</taxon>
        <taxon>Teleostei</taxon>
        <taxon>Neoteleostei</taxon>
        <taxon>Acanthomorphata</taxon>
        <taxon>Eupercaria</taxon>
        <taxon>Perciformes</taxon>
        <taxon>Cottioidei</taxon>
        <taxon>Cottales</taxon>
        <taxon>Cyclopteridae</taxon>
        <taxon>Cyclopterus</taxon>
    </lineage>
</organism>
<evidence type="ECO:0000259" key="7">
    <source>
        <dbReference type="PROSITE" id="PS51089"/>
    </source>
</evidence>
<keyword evidence="9" id="KW-1185">Reference proteome</keyword>
<evidence type="ECO:0000256" key="6">
    <source>
        <dbReference type="ARBA" id="ARBA00023212"/>
    </source>
</evidence>
<dbReference type="FunFam" id="1.10.950.10:FF:000003">
    <property type="entry name" value="supervillin isoform X2"/>
    <property type="match status" value="1"/>
</dbReference>
<keyword evidence="5" id="KW-0472">Membrane</keyword>
<dbReference type="PANTHER" id="PTHR24213">
    <property type="entry name" value="ACTIN-BINDING LIM PROTEIN"/>
    <property type="match status" value="1"/>
</dbReference>
<dbReference type="InterPro" id="IPR036886">
    <property type="entry name" value="Villin_headpiece_dom_sf"/>
</dbReference>
<proteinExistence type="predicted"/>
<dbReference type="AlphaFoldDB" id="A0A8C2ZFC6"/>
<feature type="domain" description="HP" evidence="7">
    <location>
        <begin position="16"/>
        <end position="79"/>
    </location>
</feature>
<sequence>MTGFTDLTLVQDALAQLMKNQYPLEELLRSPLPEGVDPQRLEVYLSDQDFQTILEMKRDEYASLPDWKQIDLKKSKGLLC</sequence>
<reference evidence="8" key="2">
    <citation type="submission" date="2025-09" db="UniProtKB">
        <authorList>
            <consortium name="Ensembl"/>
        </authorList>
    </citation>
    <scope>IDENTIFICATION</scope>
</reference>
<name>A0A8C2ZFC6_CYCLU</name>
<dbReference type="InterPro" id="IPR051618">
    <property type="entry name" value="Actin-binding_LIM"/>
</dbReference>
<keyword evidence="6" id="KW-0206">Cytoskeleton</keyword>
<dbReference type="Ensembl" id="ENSCLMT00005027753.1">
    <property type="protein sequence ID" value="ENSCLMP00005026586.1"/>
    <property type="gene ID" value="ENSCLMG00005012981.1"/>
</dbReference>
<keyword evidence="3" id="KW-0963">Cytoplasm</keyword>
<evidence type="ECO:0000313" key="9">
    <source>
        <dbReference type="Proteomes" id="UP000694565"/>
    </source>
</evidence>
<reference evidence="8" key="1">
    <citation type="submission" date="2025-08" db="UniProtKB">
        <authorList>
            <consortium name="Ensembl"/>
        </authorList>
    </citation>
    <scope>IDENTIFICATION</scope>
</reference>
<dbReference type="Pfam" id="PF02209">
    <property type="entry name" value="VHP"/>
    <property type="match status" value="1"/>
</dbReference>
<dbReference type="SMART" id="SM00153">
    <property type="entry name" value="VHP"/>
    <property type="match status" value="1"/>
</dbReference>
<dbReference type="GeneTree" id="ENSGT00940000166828"/>
<dbReference type="PANTHER" id="PTHR24213:SF9">
    <property type="entry name" value="UNCOORDINATED 115A, ISOFORM B-RELATED"/>
    <property type="match status" value="1"/>
</dbReference>
<dbReference type="PROSITE" id="PS51089">
    <property type="entry name" value="HP"/>
    <property type="match status" value="1"/>
</dbReference>